<evidence type="ECO:0000259" key="5">
    <source>
        <dbReference type="Pfam" id="PF01915"/>
    </source>
</evidence>
<dbReference type="AlphaFoldDB" id="A0A5D4SQ04"/>
<dbReference type="Gene3D" id="3.20.20.300">
    <property type="entry name" value="Glycoside hydrolase, family 3, N-terminal domain"/>
    <property type="match status" value="1"/>
</dbReference>
<dbReference type="PANTHER" id="PTHR30480">
    <property type="entry name" value="BETA-HEXOSAMINIDASE-RELATED"/>
    <property type="match status" value="1"/>
</dbReference>
<dbReference type="GO" id="GO:0005975">
    <property type="term" value="P:carbohydrate metabolic process"/>
    <property type="evidence" value="ECO:0007669"/>
    <property type="project" value="InterPro"/>
</dbReference>
<reference evidence="6 7" key="1">
    <citation type="submission" date="2019-08" db="EMBL/GenBank/DDBJ databases">
        <title>Bacillus genomes from the desert of Cuatro Cienegas, Coahuila.</title>
        <authorList>
            <person name="Olmedo-Alvarez G."/>
        </authorList>
    </citation>
    <scope>NUCLEOTIDE SEQUENCE [LARGE SCALE GENOMIC DNA]</scope>
    <source>
        <strain evidence="6 7">CH37_1T</strain>
    </source>
</reference>
<accession>A0A5D4SQ04</accession>
<dbReference type="InterPro" id="IPR017853">
    <property type="entry name" value="GH"/>
</dbReference>
<keyword evidence="3 6" id="KW-0326">Glycosidase</keyword>
<dbReference type="GO" id="GO:0004563">
    <property type="term" value="F:beta-N-acetylhexosaminidase activity"/>
    <property type="evidence" value="ECO:0007669"/>
    <property type="project" value="UniProtKB-EC"/>
</dbReference>
<dbReference type="EMBL" id="VTES01000003">
    <property type="protein sequence ID" value="TYS63876.1"/>
    <property type="molecule type" value="Genomic_DNA"/>
</dbReference>
<keyword evidence="2 6" id="KW-0378">Hydrolase</keyword>
<evidence type="ECO:0000313" key="6">
    <source>
        <dbReference type="EMBL" id="TYS63876.1"/>
    </source>
</evidence>
<protein>
    <submittedName>
        <fullName evidence="6">Beta-N-acetylhexosaminidase</fullName>
        <ecNumber evidence="6">3.2.1.52</ecNumber>
    </submittedName>
</protein>
<dbReference type="GO" id="GO:0009254">
    <property type="term" value="P:peptidoglycan turnover"/>
    <property type="evidence" value="ECO:0007669"/>
    <property type="project" value="TreeGrafter"/>
</dbReference>
<evidence type="ECO:0000256" key="1">
    <source>
        <dbReference type="ARBA" id="ARBA00005336"/>
    </source>
</evidence>
<feature type="domain" description="Glycoside hydrolase family 3 N-terminal" evidence="4">
    <location>
        <begin position="7"/>
        <end position="328"/>
    </location>
</feature>
<evidence type="ECO:0000313" key="7">
    <source>
        <dbReference type="Proteomes" id="UP000323732"/>
    </source>
</evidence>
<evidence type="ECO:0000256" key="3">
    <source>
        <dbReference type="ARBA" id="ARBA00023295"/>
    </source>
</evidence>
<evidence type="ECO:0000259" key="4">
    <source>
        <dbReference type="Pfam" id="PF00933"/>
    </source>
</evidence>
<dbReference type="InterPro" id="IPR002772">
    <property type="entry name" value="Glyco_hydro_3_C"/>
</dbReference>
<feature type="domain" description="Glycoside hydrolase family 3 C-terminal" evidence="5">
    <location>
        <begin position="365"/>
        <end position="525"/>
    </location>
</feature>
<evidence type="ECO:0000256" key="2">
    <source>
        <dbReference type="ARBA" id="ARBA00022801"/>
    </source>
</evidence>
<proteinExistence type="inferred from homology"/>
<dbReference type="SUPFAM" id="SSF52279">
    <property type="entry name" value="Beta-D-glucan exohydrolase, C-terminal domain"/>
    <property type="match status" value="1"/>
</dbReference>
<dbReference type="Pfam" id="PF00933">
    <property type="entry name" value="Glyco_hydro_3"/>
    <property type="match status" value="1"/>
</dbReference>
<comment type="similarity">
    <text evidence="1">Belongs to the glycosyl hydrolase 3 family.</text>
</comment>
<gene>
    <name evidence="6" type="primary">nagZ</name>
    <name evidence="6" type="ORF">FZD47_10210</name>
</gene>
<dbReference type="InterPro" id="IPR036881">
    <property type="entry name" value="Glyco_hydro_3_C_sf"/>
</dbReference>
<dbReference type="Pfam" id="PF01915">
    <property type="entry name" value="Glyco_hydro_3_C"/>
    <property type="match status" value="1"/>
</dbReference>
<dbReference type="InterPro" id="IPR036962">
    <property type="entry name" value="Glyco_hydro_3_N_sf"/>
</dbReference>
<dbReference type="InterPro" id="IPR001764">
    <property type="entry name" value="Glyco_hydro_3_N"/>
</dbReference>
<dbReference type="RefSeq" id="WP_148949757.1">
    <property type="nucleotide sequence ID" value="NZ_VTES01000003.1"/>
</dbReference>
<dbReference type="Proteomes" id="UP000323732">
    <property type="component" value="Unassembled WGS sequence"/>
</dbReference>
<organism evidence="6 7">
    <name type="scientific">Bacillus infantis</name>
    <dbReference type="NCBI Taxonomy" id="324767"/>
    <lineage>
        <taxon>Bacteria</taxon>
        <taxon>Bacillati</taxon>
        <taxon>Bacillota</taxon>
        <taxon>Bacilli</taxon>
        <taxon>Bacillales</taxon>
        <taxon>Bacillaceae</taxon>
        <taxon>Bacillus</taxon>
    </lineage>
</organism>
<dbReference type="Gene3D" id="3.40.50.1700">
    <property type="entry name" value="Glycoside hydrolase family 3 C-terminal domain"/>
    <property type="match status" value="1"/>
</dbReference>
<dbReference type="NCBIfam" id="NF003740">
    <property type="entry name" value="PRK05337.1"/>
    <property type="match status" value="1"/>
</dbReference>
<name>A0A5D4SQ04_9BACI</name>
<sequence length="532" mass="59338">MNSNWSLKEKIGQMFIIAFAGEEMNPELERAITELNVGGVILFQRNLKDAGKVRQLNRDIQRTARMHKRPPLWISIDQEGGGIAYLWEGMAISPGNMLIGAAGNAENAYDASNLMGLQLMKLGFNMNFAPDIDINNNPKNPVIGARSFGETAEMVSMFGQKSIEGYRAAGMLAVGKHFPGHGDTEFDSHLSLPKVEKNLEELERFELLPFIENIQTGMEAIMTAHIVYPKLDPDHPATLSSFFLKKLLREKYRFDGLILTDSMEMQAISKFFGREAGTVKAVQAGADIILACGRDVAAQQLMIEAVEKAVADGQISEERIDSAVGRISAFKQKWIKSQEPAEEELPEVHEKTNHDRMEQIALEGITLLFDRKGLLPLSSEASVKIISQRTYNDENYVGDRKAVVHQVFNEGRYEIHYIDGANPSVEEVVELAGSVKEEDYVLLLINERRTLDENWVNLYEEINRITGKIVIVSLWNPQIISAFPADAAAYIAAYSNTSHTISALKKLVEGRAEFRGKLPVTIPPFAEEPSKN</sequence>
<dbReference type="SUPFAM" id="SSF51445">
    <property type="entry name" value="(Trans)glycosidases"/>
    <property type="match status" value="1"/>
</dbReference>
<dbReference type="PANTHER" id="PTHR30480:SF16">
    <property type="entry name" value="GLYCOSIDE HYDROLASE FAMILY 3 DOMAIN PROTEIN"/>
    <property type="match status" value="1"/>
</dbReference>
<comment type="caution">
    <text evidence="6">The sequence shown here is derived from an EMBL/GenBank/DDBJ whole genome shotgun (WGS) entry which is preliminary data.</text>
</comment>
<dbReference type="InterPro" id="IPR050226">
    <property type="entry name" value="NagZ_Beta-hexosaminidase"/>
</dbReference>
<dbReference type="EC" id="3.2.1.52" evidence="6"/>